<name>A0A7W8BH14_STREU</name>
<reference evidence="1 2" key="1">
    <citation type="submission" date="2020-08" db="EMBL/GenBank/DDBJ databases">
        <title>Genomic Encyclopedia of Type Strains, Phase III (KMG-III): the genomes of soil and plant-associated and newly described type strains.</title>
        <authorList>
            <person name="Whitman W."/>
        </authorList>
    </citation>
    <scope>NUCLEOTIDE SEQUENCE [LARGE SCALE GENOMIC DNA]</scope>
    <source>
        <strain evidence="1 2">CECT 3259</strain>
    </source>
</reference>
<sequence>MARNLFGGTTADVAEDIDGRRVPGAVGTVWDGPSDGARQLTDLTDVDGAPIIQLVADVRGFVPSFYGPPNDAERVWVDFGVGRIALVSVTVGDRLRKHLLDTDPHQSRAYTDERLSGYLPARGTEVQSPVGDTWLSAVVTDDSTGNVIRLRTADGTERTRLRSTGALYLDTIGKKAPLCIGAPGYGPGQTVINVSSTAASPANEGAVFQVKGDGSVISSGTITASNLGTARVFSGPLPPAAPRAGDVWVKYG</sequence>
<organism evidence="1 2">
    <name type="scientific">Streptomyces eurocidicus</name>
    <name type="common">Streptoverticillium eurocidicus</name>
    <dbReference type="NCBI Taxonomy" id="66423"/>
    <lineage>
        <taxon>Bacteria</taxon>
        <taxon>Bacillati</taxon>
        <taxon>Actinomycetota</taxon>
        <taxon>Actinomycetes</taxon>
        <taxon>Kitasatosporales</taxon>
        <taxon>Streptomycetaceae</taxon>
        <taxon>Streptomyces</taxon>
    </lineage>
</organism>
<evidence type="ECO:0000313" key="1">
    <source>
        <dbReference type="EMBL" id="MBB5123279.1"/>
    </source>
</evidence>
<gene>
    <name evidence="1" type="ORF">FHS36_006761</name>
</gene>
<comment type="caution">
    <text evidence="1">The sequence shown here is derived from an EMBL/GenBank/DDBJ whole genome shotgun (WGS) entry which is preliminary data.</text>
</comment>
<dbReference type="RefSeq" id="WP_184744129.1">
    <property type="nucleotide sequence ID" value="NZ_JACHJF010000063.1"/>
</dbReference>
<protein>
    <submittedName>
        <fullName evidence="1">Uncharacterized protein</fullName>
    </submittedName>
</protein>
<accession>A0A7W8BH14</accession>
<dbReference type="Proteomes" id="UP000528608">
    <property type="component" value="Unassembled WGS sequence"/>
</dbReference>
<dbReference type="AlphaFoldDB" id="A0A7W8BH14"/>
<dbReference type="EMBL" id="JACHJF010000063">
    <property type="protein sequence ID" value="MBB5123279.1"/>
    <property type="molecule type" value="Genomic_DNA"/>
</dbReference>
<proteinExistence type="predicted"/>
<evidence type="ECO:0000313" key="2">
    <source>
        <dbReference type="Proteomes" id="UP000528608"/>
    </source>
</evidence>